<dbReference type="SMART" id="SM00982">
    <property type="entry name" value="TRCF"/>
    <property type="match status" value="1"/>
</dbReference>
<dbReference type="GO" id="GO:0006281">
    <property type="term" value="P:DNA repair"/>
    <property type="evidence" value="ECO:0007669"/>
    <property type="project" value="InterPro"/>
</dbReference>
<organism evidence="2 3">
    <name type="scientific">Tessaracoccus flavescens</name>
    <dbReference type="NCBI Taxonomy" id="399497"/>
    <lineage>
        <taxon>Bacteria</taxon>
        <taxon>Bacillati</taxon>
        <taxon>Actinomycetota</taxon>
        <taxon>Actinomycetes</taxon>
        <taxon>Propionibacteriales</taxon>
        <taxon>Propionibacteriaceae</taxon>
        <taxon>Tessaracoccus</taxon>
    </lineage>
</organism>
<reference evidence="2" key="2">
    <citation type="submission" date="2021-09" db="EMBL/GenBank/DDBJ databases">
        <authorList>
            <person name="Gilroy R."/>
        </authorList>
    </citation>
    <scope>NUCLEOTIDE SEQUENCE</scope>
    <source>
        <strain evidence="2">ChiGjej3B3-7470</strain>
    </source>
</reference>
<evidence type="ECO:0000259" key="1">
    <source>
        <dbReference type="SMART" id="SM00982"/>
    </source>
</evidence>
<feature type="domain" description="Transcription-repair-coupling factor C-terminal" evidence="1">
    <location>
        <begin position="31"/>
        <end position="129"/>
    </location>
</feature>
<dbReference type="InterPro" id="IPR005118">
    <property type="entry name" value="TRCF_C"/>
</dbReference>
<accession>A0A921EPZ6</accession>
<dbReference type="Pfam" id="PF03461">
    <property type="entry name" value="TRCF"/>
    <property type="match status" value="1"/>
</dbReference>
<name>A0A921EPZ6_9ACTN</name>
<protein>
    <submittedName>
        <fullName evidence="2">Transcription-repair coupling factor</fullName>
    </submittedName>
</protein>
<evidence type="ECO:0000313" key="3">
    <source>
        <dbReference type="Proteomes" id="UP000712713"/>
    </source>
</evidence>
<evidence type="ECO:0000313" key="2">
    <source>
        <dbReference type="EMBL" id="HJE52412.1"/>
    </source>
</evidence>
<proteinExistence type="predicted"/>
<dbReference type="Proteomes" id="UP000712713">
    <property type="component" value="Unassembled WGS sequence"/>
</dbReference>
<dbReference type="SUPFAM" id="SSF143517">
    <property type="entry name" value="TRCF domain-like"/>
    <property type="match status" value="1"/>
</dbReference>
<feature type="non-terminal residue" evidence="2">
    <location>
        <position position="1"/>
    </location>
</feature>
<sequence>VGFDMYLRMVGEAVANYRGDDTEAEPTMRVEIPVDAHLPEDYIASERLRLEMYKQIAEIRTEADIEAVRAELTDRYGEPPAAVEALMGVARLRMLAREHGIQEIVPQGKVVRFSPVVLPDSKQLRLQRLYPGSVVKTAAEHILVPKPDGDYLEWATTLLTQLYA</sequence>
<dbReference type="InterPro" id="IPR037235">
    <property type="entry name" value="TRCF-like_C_D7"/>
</dbReference>
<dbReference type="EMBL" id="DYZF01000271">
    <property type="protein sequence ID" value="HJE52412.1"/>
    <property type="molecule type" value="Genomic_DNA"/>
</dbReference>
<dbReference type="Gene3D" id="3.90.1150.50">
    <property type="entry name" value="Transcription-repair-coupling factor, D7 domain"/>
    <property type="match status" value="1"/>
</dbReference>
<comment type="caution">
    <text evidence="2">The sequence shown here is derived from an EMBL/GenBank/DDBJ whole genome shotgun (WGS) entry which is preliminary data.</text>
</comment>
<dbReference type="AlphaFoldDB" id="A0A921EPZ6"/>
<reference evidence="2" key="1">
    <citation type="journal article" date="2021" name="PeerJ">
        <title>Extensive microbial diversity within the chicken gut microbiome revealed by metagenomics and culture.</title>
        <authorList>
            <person name="Gilroy R."/>
            <person name="Ravi A."/>
            <person name="Getino M."/>
            <person name="Pursley I."/>
            <person name="Horton D.L."/>
            <person name="Alikhan N.F."/>
            <person name="Baker D."/>
            <person name="Gharbi K."/>
            <person name="Hall N."/>
            <person name="Watson M."/>
            <person name="Adriaenssens E.M."/>
            <person name="Foster-Nyarko E."/>
            <person name="Jarju S."/>
            <person name="Secka A."/>
            <person name="Antonio M."/>
            <person name="Oren A."/>
            <person name="Chaudhuri R.R."/>
            <person name="La Ragione R."/>
            <person name="Hildebrand F."/>
            <person name="Pallen M.J."/>
        </authorList>
    </citation>
    <scope>NUCLEOTIDE SEQUENCE</scope>
    <source>
        <strain evidence="2">ChiGjej3B3-7470</strain>
    </source>
</reference>
<gene>
    <name evidence="2" type="ORF">K8V15_10655</name>
</gene>